<dbReference type="SMART" id="SM00159">
    <property type="entry name" value="PTX"/>
    <property type="match status" value="1"/>
</dbReference>
<evidence type="ECO:0000256" key="1">
    <source>
        <dbReference type="ARBA" id="ARBA00001913"/>
    </source>
</evidence>
<dbReference type="CDD" id="cd00152">
    <property type="entry name" value="PTX"/>
    <property type="match status" value="1"/>
</dbReference>
<dbReference type="Gene3D" id="2.60.120.200">
    <property type="match status" value="1"/>
</dbReference>
<accession>A0A0P7YQU7</accession>
<dbReference type="PANTHER" id="PTHR19277:SF3">
    <property type="entry name" value="NEURONAL PENTRAXIN-1-RELATED"/>
    <property type="match status" value="1"/>
</dbReference>
<keyword evidence="3" id="KW-0106">Calcium</keyword>
<reference evidence="9 10" key="1">
    <citation type="submission" date="2015-08" db="EMBL/GenBank/DDBJ databases">
        <title>The genome of the Asian arowana (Scleropages formosus).</title>
        <authorList>
            <person name="Tan M.H."/>
            <person name="Gan H.M."/>
            <person name="Croft L.J."/>
            <person name="Austin C.M."/>
        </authorList>
    </citation>
    <scope>NUCLEOTIDE SEQUENCE [LARGE SCALE GENOMIC DNA]</scope>
    <source>
        <strain evidence="9">Aro1</strain>
    </source>
</reference>
<feature type="compositionally biased region" description="Basic and acidic residues" evidence="7">
    <location>
        <begin position="155"/>
        <end position="165"/>
    </location>
</feature>
<evidence type="ECO:0000256" key="6">
    <source>
        <dbReference type="PROSITE-ProRule" id="PRU01172"/>
    </source>
</evidence>
<dbReference type="FunFam" id="2.60.120.200:FF:000012">
    <property type="entry name" value="neuronal pentraxin receptor"/>
    <property type="match status" value="1"/>
</dbReference>
<dbReference type="AlphaFoldDB" id="A0A0P7YQU7"/>
<keyword evidence="4" id="KW-1015">Disulfide bond</keyword>
<feature type="compositionally biased region" description="Basic residues" evidence="7">
    <location>
        <begin position="117"/>
        <end position="130"/>
    </location>
</feature>
<evidence type="ECO:0000256" key="2">
    <source>
        <dbReference type="ARBA" id="ARBA00022723"/>
    </source>
</evidence>
<dbReference type="PRINTS" id="PR00895">
    <property type="entry name" value="PENTAXIN"/>
</dbReference>
<evidence type="ECO:0000256" key="4">
    <source>
        <dbReference type="ARBA" id="ARBA00023157"/>
    </source>
</evidence>
<organism evidence="9 10">
    <name type="scientific">Scleropages formosus</name>
    <name type="common">Asian bonytongue</name>
    <name type="synonym">Osteoglossum formosum</name>
    <dbReference type="NCBI Taxonomy" id="113540"/>
    <lineage>
        <taxon>Eukaryota</taxon>
        <taxon>Metazoa</taxon>
        <taxon>Chordata</taxon>
        <taxon>Craniata</taxon>
        <taxon>Vertebrata</taxon>
        <taxon>Euteleostomi</taxon>
        <taxon>Actinopterygii</taxon>
        <taxon>Neopterygii</taxon>
        <taxon>Teleostei</taxon>
        <taxon>Osteoglossocephala</taxon>
        <taxon>Osteoglossomorpha</taxon>
        <taxon>Osteoglossiformes</taxon>
        <taxon>Osteoglossidae</taxon>
        <taxon>Scleropages</taxon>
    </lineage>
</organism>
<proteinExistence type="predicted"/>
<dbReference type="PANTHER" id="PTHR19277">
    <property type="entry name" value="PENTRAXIN"/>
    <property type="match status" value="1"/>
</dbReference>
<feature type="non-terminal residue" evidence="9">
    <location>
        <position position="1"/>
    </location>
</feature>
<evidence type="ECO:0000313" key="10">
    <source>
        <dbReference type="Proteomes" id="UP000034805"/>
    </source>
</evidence>
<sequence>LISLAATSNLPHLPGVSYRYGQNSRLVCTPLPMDAEHECSPTGRAGHRTSRGGLHGNAWADMTDEAKTTILHLRESLVRQKETILDQRETIRELTAKLALCEGFGRGVGGHEEHQSARHPHLHHSYPKKGHYMDTHHSVGGRHSDPHSRGSTSTGDKHPRATPPDHIERTLRALKERLESLQARNTTSSYSSSLRDLLQRRILALEHQMNAYHASSHGTRSHHDHNSHHSSYHERGDHDDHHQNKHVEFGHHDNHHSEHYNSHFKHHKNHHDHILHREEHHVKSQKGRTPKHGHQPAAHGSHAKLDTVLSHLHPRNPDTGSHQKPRSPEAFQIGFPMQTNYMHARVKRTIPSEMFAFTLCLWLKGGAGPGLGTPLSYSVPTEANELVLMEWGNNPMELLVNDKAVTLPISLTGGTWHHVCVTWSARDGLWEAFLDGMPKGSGEDLSAWHTIKPGGVFILGQEQDTMGGRFDATQAFVGEMSDVQLWSHVLTTREIYNLATCRNHVTGDIISWTETAVELHGGVTKYPFDPCY</sequence>
<dbReference type="SUPFAM" id="SSF49899">
    <property type="entry name" value="Concanavalin A-like lectins/glucanases"/>
    <property type="match status" value="1"/>
</dbReference>
<feature type="compositionally biased region" description="Basic and acidic residues" evidence="7">
    <location>
        <begin position="131"/>
        <end position="148"/>
    </location>
</feature>
<dbReference type="InterPro" id="IPR051360">
    <property type="entry name" value="Neuronal_Pentraxin_Related"/>
</dbReference>
<feature type="compositionally biased region" description="Basic and acidic residues" evidence="7">
    <location>
        <begin position="231"/>
        <end position="247"/>
    </location>
</feature>
<dbReference type="EMBL" id="JARO02003598">
    <property type="protein sequence ID" value="KPP70165.1"/>
    <property type="molecule type" value="Genomic_DNA"/>
</dbReference>
<feature type="region of interest" description="Disordered" evidence="7">
    <location>
        <begin position="110"/>
        <end position="165"/>
    </location>
</feature>
<evidence type="ECO:0000256" key="5">
    <source>
        <dbReference type="ARBA" id="ARBA00023180"/>
    </source>
</evidence>
<feature type="compositionally biased region" description="Basic residues" evidence="7">
    <location>
        <begin position="219"/>
        <end position="230"/>
    </location>
</feature>
<dbReference type="Pfam" id="PF00354">
    <property type="entry name" value="Pentaxin"/>
    <property type="match status" value="1"/>
</dbReference>
<dbReference type="STRING" id="113540.ENSSFOP00015030553"/>
<keyword evidence="2" id="KW-0479">Metal-binding</keyword>
<dbReference type="PROSITE" id="PS51828">
    <property type="entry name" value="PTX_2"/>
    <property type="match status" value="1"/>
</dbReference>
<evidence type="ECO:0000313" key="9">
    <source>
        <dbReference type="EMBL" id="KPP70165.1"/>
    </source>
</evidence>
<protein>
    <submittedName>
        <fullName evidence="9">Neuronal pentraxin-1-like</fullName>
    </submittedName>
</protein>
<evidence type="ECO:0000256" key="3">
    <source>
        <dbReference type="ARBA" id="ARBA00022837"/>
    </source>
</evidence>
<keyword evidence="5" id="KW-0325">Glycoprotein</keyword>
<evidence type="ECO:0000256" key="7">
    <source>
        <dbReference type="SAM" id="MobiDB-lite"/>
    </source>
</evidence>
<feature type="region of interest" description="Disordered" evidence="7">
    <location>
        <begin position="277"/>
        <end position="301"/>
    </location>
</feature>
<gene>
    <name evidence="9" type="ORF">Z043_111025</name>
</gene>
<feature type="domain" description="Pentraxin (PTX)" evidence="8">
    <location>
        <begin position="329"/>
        <end position="531"/>
    </location>
</feature>
<comment type="caution">
    <text evidence="9">The sequence shown here is derived from an EMBL/GenBank/DDBJ whole genome shotgun (WGS) entry which is preliminary data.</text>
</comment>
<dbReference type="InterPro" id="IPR001759">
    <property type="entry name" value="PTX_dom"/>
</dbReference>
<comment type="caution">
    <text evidence="6">Lacks conserved residue(s) required for the propagation of feature annotation.</text>
</comment>
<evidence type="ECO:0000259" key="8">
    <source>
        <dbReference type="PROSITE" id="PS51828"/>
    </source>
</evidence>
<dbReference type="Proteomes" id="UP000034805">
    <property type="component" value="Unassembled WGS sequence"/>
</dbReference>
<dbReference type="GO" id="GO:0046872">
    <property type="term" value="F:metal ion binding"/>
    <property type="evidence" value="ECO:0007669"/>
    <property type="project" value="UniProtKB-KW"/>
</dbReference>
<name>A0A0P7YQU7_SCLFO</name>
<comment type="cofactor">
    <cofactor evidence="1">
        <name>Ca(2+)</name>
        <dbReference type="ChEBI" id="CHEBI:29108"/>
    </cofactor>
</comment>
<feature type="region of interest" description="Disordered" evidence="7">
    <location>
        <begin position="213"/>
        <end position="247"/>
    </location>
</feature>
<feature type="compositionally biased region" description="Basic residues" evidence="7">
    <location>
        <begin position="283"/>
        <end position="294"/>
    </location>
</feature>
<dbReference type="InterPro" id="IPR013320">
    <property type="entry name" value="ConA-like_dom_sf"/>
</dbReference>